<keyword evidence="6" id="KW-0186">Copper</keyword>
<dbReference type="PANTHER" id="PTHR34820">
    <property type="entry name" value="INNER MEMBRANE PROTEIN YEBZ"/>
    <property type="match status" value="1"/>
</dbReference>
<keyword evidence="3 6" id="KW-0812">Transmembrane</keyword>
<evidence type="ECO:0000256" key="1">
    <source>
        <dbReference type="ARBA" id="ARBA00004651"/>
    </source>
</evidence>
<dbReference type="GO" id="GO:0006825">
    <property type="term" value="P:copper ion transport"/>
    <property type="evidence" value="ECO:0007669"/>
    <property type="project" value="InterPro"/>
</dbReference>
<evidence type="ECO:0000256" key="6">
    <source>
        <dbReference type="RuleBase" id="RU369037"/>
    </source>
</evidence>
<dbReference type="InterPro" id="IPR008457">
    <property type="entry name" value="Cu-R_CopD_dom"/>
</dbReference>
<evidence type="ECO:0000256" key="4">
    <source>
        <dbReference type="ARBA" id="ARBA00022989"/>
    </source>
</evidence>
<dbReference type="RefSeq" id="WP_081150528.1">
    <property type="nucleotide sequence ID" value="NZ_CP020465.1"/>
</dbReference>
<feature type="transmembrane region" description="Helical" evidence="6">
    <location>
        <begin position="275"/>
        <end position="297"/>
    </location>
</feature>
<dbReference type="GO" id="GO:0005886">
    <property type="term" value="C:plasma membrane"/>
    <property type="evidence" value="ECO:0007669"/>
    <property type="project" value="UniProtKB-SubCell"/>
</dbReference>
<protein>
    <recommendedName>
        <fullName evidence="6">Copper resistance protein D</fullName>
    </recommendedName>
</protein>
<feature type="transmembrane region" description="Helical" evidence="6">
    <location>
        <begin position="54"/>
        <end position="72"/>
    </location>
</feature>
<keyword evidence="2 6" id="KW-1003">Cell membrane</keyword>
<feature type="transmembrane region" description="Helical" evidence="6">
    <location>
        <begin position="162"/>
        <end position="181"/>
    </location>
</feature>
<dbReference type="GO" id="GO:0046688">
    <property type="term" value="P:response to copper ion"/>
    <property type="evidence" value="ECO:0007669"/>
    <property type="project" value="UniProtKB-UniRule"/>
</dbReference>
<comment type="subcellular location">
    <subcellularLocation>
        <location evidence="6">Cell inner membrane</location>
        <topology evidence="6">Multi-pass membrane protein</topology>
    </subcellularLocation>
    <subcellularLocation>
        <location evidence="1">Cell membrane</location>
        <topology evidence="1">Multi-pass membrane protein</topology>
    </subcellularLocation>
</comment>
<gene>
    <name evidence="8" type="ORF">B5D82_07805</name>
</gene>
<dbReference type="OrthoDB" id="5780104at2"/>
<organism evidence="8 9">
    <name type="scientific">Cognaticolwellia beringensis</name>
    <dbReference type="NCBI Taxonomy" id="1967665"/>
    <lineage>
        <taxon>Bacteria</taxon>
        <taxon>Pseudomonadati</taxon>
        <taxon>Pseudomonadota</taxon>
        <taxon>Gammaproteobacteria</taxon>
        <taxon>Alteromonadales</taxon>
        <taxon>Colwelliaceae</taxon>
        <taxon>Cognaticolwellia</taxon>
    </lineage>
</organism>
<dbReference type="EMBL" id="CP020465">
    <property type="protein sequence ID" value="ASP47666.1"/>
    <property type="molecule type" value="Genomic_DNA"/>
</dbReference>
<keyword evidence="9" id="KW-1185">Reference proteome</keyword>
<comment type="similarity">
    <text evidence="6">Belongs to the CopD family.</text>
</comment>
<dbReference type="InterPro" id="IPR032694">
    <property type="entry name" value="CopC/D"/>
</dbReference>
<comment type="function">
    <text evidence="6">Involved in copper resistance.</text>
</comment>
<sequence>MQISDWSVFLLLVKLVTYLATAALAGTLVLRILNRKSKITDDNFAALNSYIKSWLLICLSTALIASILQVPIEAGSMAESGFSGMTDAFMLEIIWQSVIGDQAVVRIPAFILAIVAVAAWNKHSASTTNLNFFLTLFSLITIIASFTFTGHSAEKNLLIKSLFMFHIFAISCWVGSLWPLYKSCQFLPMAEVKRLMHQFGQLAVIIIIVLLVSGVTLLLQYLNSVAELFTSNYGQLILLKLLLVCAMLLLGAWHKLTLVPQIAEQHHIITLKRSISVEMFIAFVVLIITSIFTTLIGPPM</sequence>
<keyword evidence="4 6" id="KW-1133">Transmembrane helix</keyword>
<dbReference type="Proteomes" id="UP000202259">
    <property type="component" value="Chromosome"/>
</dbReference>
<keyword evidence="5 6" id="KW-0472">Membrane</keyword>
<feature type="transmembrane region" description="Helical" evidence="6">
    <location>
        <begin position="132"/>
        <end position="150"/>
    </location>
</feature>
<feature type="transmembrane region" description="Helical" evidence="6">
    <location>
        <begin position="233"/>
        <end position="254"/>
    </location>
</feature>
<dbReference type="AlphaFoldDB" id="A0A222G6Z0"/>
<feature type="transmembrane region" description="Helical" evidence="6">
    <location>
        <begin position="6"/>
        <end position="33"/>
    </location>
</feature>
<evidence type="ECO:0000256" key="2">
    <source>
        <dbReference type="ARBA" id="ARBA00022475"/>
    </source>
</evidence>
<feature type="domain" description="Copper resistance protein D" evidence="7">
    <location>
        <begin position="194"/>
        <end position="291"/>
    </location>
</feature>
<feature type="transmembrane region" description="Helical" evidence="6">
    <location>
        <begin position="202"/>
        <end position="221"/>
    </location>
</feature>
<dbReference type="PANTHER" id="PTHR34820:SF4">
    <property type="entry name" value="INNER MEMBRANE PROTEIN YEBZ"/>
    <property type="match status" value="1"/>
</dbReference>
<dbReference type="KEGG" id="cber:B5D82_07805"/>
<name>A0A222G6Z0_9GAMM</name>
<evidence type="ECO:0000259" key="7">
    <source>
        <dbReference type="Pfam" id="PF05425"/>
    </source>
</evidence>
<evidence type="ECO:0000313" key="8">
    <source>
        <dbReference type="EMBL" id="ASP47666.1"/>
    </source>
</evidence>
<evidence type="ECO:0000256" key="5">
    <source>
        <dbReference type="ARBA" id="ARBA00023136"/>
    </source>
</evidence>
<evidence type="ECO:0000313" key="9">
    <source>
        <dbReference type="Proteomes" id="UP000202259"/>
    </source>
</evidence>
<keyword evidence="6" id="KW-0997">Cell inner membrane</keyword>
<reference evidence="8 9" key="1">
    <citation type="submission" date="2017-08" db="EMBL/GenBank/DDBJ databases">
        <title>Complete genome of Colwellia sp. NB097-1, a psychrophile bacterium ioslated from Bering Sea.</title>
        <authorList>
            <person name="Chen X."/>
        </authorList>
    </citation>
    <scope>NUCLEOTIDE SEQUENCE [LARGE SCALE GENOMIC DNA]</scope>
    <source>
        <strain evidence="8 9">NB097-1</strain>
    </source>
</reference>
<feature type="transmembrane region" description="Helical" evidence="6">
    <location>
        <begin position="103"/>
        <end position="120"/>
    </location>
</feature>
<accession>A0A222G6Z0</accession>
<dbReference type="Pfam" id="PF05425">
    <property type="entry name" value="CopD"/>
    <property type="match status" value="1"/>
</dbReference>
<evidence type="ECO:0000256" key="3">
    <source>
        <dbReference type="ARBA" id="ARBA00022692"/>
    </source>
</evidence>
<proteinExistence type="inferred from homology"/>